<name>A0A7S3UWK6_HETAK</name>
<feature type="compositionally biased region" description="Basic residues" evidence="1">
    <location>
        <begin position="157"/>
        <end position="170"/>
    </location>
</feature>
<proteinExistence type="predicted"/>
<organism evidence="2">
    <name type="scientific">Heterosigma akashiwo</name>
    <name type="common">Chromophytic alga</name>
    <name type="synonym">Heterosigma carterae</name>
    <dbReference type="NCBI Taxonomy" id="2829"/>
    <lineage>
        <taxon>Eukaryota</taxon>
        <taxon>Sar</taxon>
        <taxon>Stramenopiles</taxon>
        <taxon>Ochrophyta</taxon>
        <taxon>Raphidophyceae</taxon>
        <taxon>Chattonellales</taxon>
        <taxon>Chattonellaceae</taxon>
        <taxon>Heterosigma</taxon>
    </lineage>
</organism>
<feature type="region of interest" description="Disordered" evidence="1">
    <location>
        <begin position="131"/>
        <end position="254"/>
    </location>
</feature>
<feature type="compositionally biased region" description="Polar residues" evidence="1">
    <location>
        <begin position="220"/>
        <end position="238"/>
    </location>
</feature>
<feature type="compositionally biased region" description="Polar residues" evidence="1">
    <location>
        <begin position="131"/>
        <end position="148"/>
    </location>
</feature>
<evidence type="ECO:0000256" key="1">
    <source>
        <dbReference type="SAM" id="MobiDB-lite"/>
    </source>
</evidence>
<sequence length="269" mass="29227">MDLRKILENNKEPATDSWEIPSDISSVIGLGQFVPIELQWKYEREIRPHAFFDVRKSDLRQQSKSPGGPEIELMQTCMYAHLNKCIGNLQIFKRHLANISGEDKVLCECCGKIVDNSKCLKSEHMQQDVSTSTKGGIIATSPSNQAANPTVGDAQKKVKKTKKKNRRKNDSKHAEKNEAGGNVVMGEPSSVAGDGNLGSAETETEQEGNPAVTAKKAEKMNTNASSGPGPSNDSNCSNEEVKTAASGIKVGQDEDFLDGCWDEMEDAAV</sequence>
<reference evidence="2" key="1">
    <citation type="submission" date="2021-01" db="EMBL/GenBank/DDBJ databases">
        <authorList>
            <person name="Corre E."/>
            <person name="Pelletier E."/>
            <person name="Niang G."/>
            <person name="Scheremetjew M."/>
            <person name="Finn R."/>
            <person name="Kale V."/>
            <person name="Holt S."/>
            <person name="Cochrane G."/>
            <person name="Meng A."/>
            <person name="Brown T."/>
            <person name="Cohen L."/>
        </authorList>
    </citation>
    <scope>NUCLEOTIDE SEQUENCE</scope>
    <source>
        <strain evidence="2">CCMP3107</strain>
    </source>
</reference>
<evidence type="ECO:0000313" key="2">
    <source>
        <dbReference type="EMBL" id="CAE0624702.1"/>
    </source>
</evidence>
<accession>A0A7S3UWK6</accession>
<gene>
    <name evidence="2" type="ORF">HAKA00212_LOCUS3369</name>
</gene>
<dbReference type="EMBL" id="HBIU01008423">
    <property type="protein sequence ID" value="CAE0624702.1"/>
    <property type="molecule type" value="Transcribed_RNA"/>
</dbReference>
<dbReference type="AlphaFoldDB" id="A0A7S3UWK6"/>
<protein>
    <submittedName>
        <fullName evidence="2">Uncharacterized protein</fullName>
    </submittedName>
</protein>